<accession>A0A9W9ZF36</accession>
<protein>
    <recommendedName>
        <fullName evidence="3">Acylamino-acid-releasing enzyme N-terminal domain-containing protein</fullName>
    </recommendedName>
</protein>
<proteinExistence type="inferred from homology"/>
<evidence type="ECO:0000313" key="5">
    <source>
        <dbReference type="Proteomes" id="UP001163046"/>
    </source>
</evidence>
<evidence type="ECO:0000259" key="3">
    <source>
        <dbReference type="Pfam" id="PF19283"/>
    </source>
</evidence>
<feature type="domain" description="Acylamino-acid-releasing enzyme N-terminal" evidence="3">
    <location>
        <begin position="10"/>
        <end position="107"/>
    </location>
</feature>
<evidence type="ECO:0000256" key="1">
    <source>
        <dbReference type="ARBA" id="ARBA00010040"/>
    </source>
</evidence>
<comment type="similarity">
    <text evidence="1">Belongs to the peptidase S9C family.</text>
</comment>
<keyword evidence="2" id="KW-0378">Hydrolase</keyword>
<evidence type="ECO:0000313" key="4">
    <source>
        <dbReference type="EMBL" id="KAJ7379448.1"/>
    </source>
</evidence>
<dbReference type="Pfam" id="PF19283">
    <property type="entry name" value="APEH_N"/>
    <property type="match status" value="1"/>
</dbReference>
<comment type="caution">
    <text evidence="4">The sequence shown here is derived from an EMBL/GenBank/DDBJ whole genome shotgun (WGS) entry which is preliminary data.</text>
</comment>
<dbReference type="Proteomes" id="UP001163046">
    <property type="component" value="Unassembled WGS sequence"/>
</dbReference>
<gene>
    <name evidence="4" type="ORF">OS493_016689</name>
</gene>
<name>A0A9W9ZF36_9CNID</name>
<organism evidence="4 5">
    <name type="scientific">Desmophyllum pertusum</name>
    <dbReference type="NCBI Taxonomy" id="174260"/>
    <lineage>
        <taxon>Eukaryota</taxon>
        <taxon>Metazoa</taxon>
        <taxon>Cnidaria</taxon>
        <taxon>Anthozoa</taxon>
        <taxon>Hexacorallia</taxon>
        <taxon>Scleractinia</taxon>
        <taxon>Caryophylliina</taxon>
        <taxon>Caryophylliidae</taxon>
        <taxon>Desmophyllum</taxon>
    </lineage>
</organism>
<evidence type="ECO:0000256" key="2">
    <source>
        <dbReference type="ARBA" id="ARBA00022801"/>
    </source>
</evidence>
<dbReference type="InterPro" id="IPR045550">
    <property type="entry name" value="AARE_N"/>
</dbReference>
<dbReference type="GO" id="GO:0004252">
    <property type="term" value="F:serine-type endopeptidase activity"/>
    <property type="evidence" value="ECO:0007669"/>
    <property type="project" value="TreeGrafter"/>
</dbReference>
<dbReference type="PANTHER" id="PTHR42776:SF4">
    <property type="entry name" value="ACYLAMINO-ACID-RELEASING ENZYME"/>
    <property type="match status" value="1"/>
</dbReference>
<dbReference type="AlphaFoldDB" id="A0A9W9ZF36"/>
<keyword evidence="5" id="KW-1185">Reference proteome</keyword>
<dbReference type="EMBL" id="MU826358">
    <property type="protein sequence ID" value="KAJ7379448.1"/>
    <property type="molecule type" value="Genomic_DNA"/>
</dbReference>
<dbReference type="OrthoDB" id="6021732at2759"/>
<reference evidence="4" key="1">
    <citation type="submission" date="2023-01" db="EMBL/GenBank/DDBJ databases">
        <title>Genome assembly of the deep-sea coral Lophelia pertusa.</title>
        <authorList>
            <person name="Herrera S."/>
            <person name="Cordes E."/>
        </authorList>
    </citation>
    <scope>NUCLEOTIDE SEQUENCE</scope>
    <source>
        <strain evidence="4">USNM1676648</strain>
        <tissue evidence="4">Polyp</tissue>
    </source>
</reference>
<sequence length="146" mass="16472">MSFHNLREPSFPMEAQNLQLSSVSPSGKLQAIVRKVPGTKGQEDKQFLEIWSTSHLVKSIDILAGEKHGKICEDSQFGCLAWSASEKSLLYVAEKKLPKAVSYFERQNTDVLSDKPPPIKGNKFEFKDNWENSLFLNVVLCLPFLT</sequence>
<dbReference type="PANTHER" id="PTHR42776">
    <property type="entry name" value="SERINE PEPTIDASE S9 FAMILY MEMBER"/>
    <property type="match status" value="1"/>
</dbReference>